<evidence type="ECO:0000259" key="1">
    <source>
        <dbReference type="SMART" id="SM00014"/>
    </source>
</evidence>
<reference evidence="2 3" key="1">
    <citation type="submission" date="2023-09" db="EMBL/GenBank/DDBJ databases">
        <authorList>
            <person name="Rey-Velasco X."/>
        </authorList>
    </citation>
    <scope>NUCLEOTIDE SEQUENCE [LARGE SCALE GENOMIC DNA]</scope>
    <source>
        <strain evidence="2 3">F188</strain>
    </source>
</reference>
<evidence type="ECO:0000313" key="3">
    <source>
        <dbReference type="Proteomes" id="UP001261624"/>
    </source>
</evidence>
<dbReference type="SUPFAM" id="SSF48317">
    <property type="entry name" value="Acid phosphatase/Vanadium-dependent haloperoxidase"/>
    <property type="match status" value="1"/>
</dbReference>
<keyword evidence="3" id="KW-1185">Reference proteome</keyword>
<accession>A0ABU3E321</accession>
<dbReference type="Gene3D" id="1.20.144.10">
    <property type="entry name" value="Phosphatidic acid phosphatase type 2/haloperoxidase"/>
    <property type="match status" value="1"/>
</dbReference>
<proteinExistence type="predicted"/>
<dbReference type="Proteomes" id="UP001261624">
    <property type="component" value="Unassembled WGS sequence"/>
</dbReference>
<gene>
    <name evidence="2" type="ORF">RM549_11430</name>
</gene>
<protein>
    <submittedName>
        <fullName evidence="2">Phosphatase PAP2 family protein</fullName>
    </submittedName>
</protein>
<organism evidence="2 3">
    <name type="scientific">Autumnicola patrickiae</name>
    <dbReference type="NCBI Taxonomy" id="3075591"/>
    <lineage>
        <taxon>Bacteria</taxon>
        <taxon>Pseudomonadati</taxon>
        <taxon>Bacteroidota</taxon>
        <taxon>Flavobacteriia</taxon>
        <taxon>Flavobacteriales</taxon>
        <taxon>Flavobacteriaceae</taxon>
        <taxon>Autumnicola</taxon>
    </lineage>
</organism>
<feature type="domain" description="Phosphatidic acid phosphatase type 2/haloperoxidase" evidence="1">
    <location>
        <begin position="83"/>
        <end position="177"/>
    </location>
</feature>
<dbReference type="InterPro" id="IPR036938">
    <property type="entry name" value="PAP2/HPO_sf"/>
</dbReference>
<dbReference type="EMBL" id="JAVRHM010000012">
    <property type="protein sequence ID" value="MDT0690401.1"/>
    <property type="molecule type" value="Genomic_DNA"/>
</dbReference>
<comment type="caution">
    <text evidence="2">The sequence shown here is derived from an EMBL/GenBank/DDBJ whole genome shotgun (WGS) entry which is preliminary data.</text>
</comment>
<dbReference type="Pfam" id="PF01569">
    <property type="entry name" value="PAP2"/>
    <property type="match status" value="1"/>
</dbReference>
<dbReference type="SMART" id="SM00014">
    <property type="entry name" value="acidPPc"/>
    <property type="match status" value="1"/>
</dbReference>
<sequence length="204" mass="23108">MKKNKFLQPAFQLEVLCIQLRHYFLISCFFVFFLSPTESHGQFFNPEDSFIENAGDGTLFLIPVSAITTSLILEDYRGTWQFTKSFALNLAVTGAAKVLINKERPLQGGDYAFPSGHTSVAFQGASFFHRRYGFKYSIPAYVLAGYTGFSRIHATRHDGWDVLAGAVVGIGSTWFFTNPREKENMELTFSSSDDHYLLGFRYVF</sequence>
<name>A0ABU3E321_9FLAO</name>
<dbReference type="RefSeq" id="WP_311684892.1">
    <property type="nucleotide sequence ID" value="NZ_JAVRHM010000012.1"/>
</dbReference>
<evidence type="ECO:0000313" key="2">
    <source>
        <dbReference type="EMBL" id="MDT0690401.1"/>
    </source>
</evidence>
<dbReference type="CDD" id="cd03394">
    <property type="entry name" value="PAP2_like_5"/>
    <property type="match status" value="1"/>
</dbReference>
<dbReference type="InterPro" id="IPR000326">
    <property type="entry name" value="PAP2/HPO"/>
</dbReference>